<evidence type="ECO:0000256" key="3">
    <source>
        <dbReference type="ARBA" id="ARBA00022448"/>
    </source>
</evidence>
<dbReference type="InterPro" id="IPR003760">
    <property type="entry name" value="PnrA-like"/>
</dbReference>
<evidence type="ECO:0000256" key="9">
    <source>
        <dbReference type="SAM" id="SignalP"/>
    </source>
</evidence>
<protein>
    <submittedName>
        <fullName evidence="11">Basic membrane protein</fullName>
    </submittedName>
</protein>
<comment type="similarity">
    <text evidence="2">Belongs to the BMP lipoprotein family.</text>
</comment>
<dbReference type="SUPFAM" id="SSF53822">
    <property type="entry name" value="Periplasmic binding protein-like I"/>
    <property type="match status" value="1"/>
</dbReference>
<evidence type="ECO:0000313" key="11">
    <source>
        <dbReference type="EMBL" id="ERF60324.1"/>
    </source>
</evidence>
<dbReference type="InterPro" id="IPR028082">
    <property type="entry name" value="Peripla_BP_I"/>
</dbReference>
<evidence type="ECO:0000313" key="12">
    <source>
        <dbReference type="EMBL" id="ERK04087.1"/>
    </source>
</evidence>
<dbReference type="Proteomes" id="UP000016646">
    <property type="component" value="Unassembled WGS sequence"/>
</dbReference>
<organism evidence="11 13">
    <name type="scientific">Treponema socranskii subsp. socranskii VPI DR56BR1116 = ATCC 35536</name>
    <dbReference type="NCBI Taxonomy" id="1125725"/>
    <lineage>
        <taxon>Bacteria</taxon>
        <taxon>Pseudomonadati</taxon>
        <taxon>Spirochaetota</taxon>
        <taxon>Spirochaetia</taxon>
        <taxon>Spirochaetales</taxon>
        <taxon>Treponemataceae</taxon>
        <taxon>Treponema</taxon>
    </lineage>
</organism>
<evidence type="ECO:0000256" key="5">
    <source>
        <dbReference type="ARBA" id="ARBA00022729"/>
    </source>
</evidence>
<dbReference type="Proteomes" id="UP000016412">
    <property type="component" value="Unassembled WGS sequence"/>
</dbReference>
<keyword evidence="7" id="KW-0564">Palmitate</keyword>
<comment type="subcellular location">
    <subcellularLocation>
        <location evidence="1">Cell membrane</location>
        <topology evidence="1">Lipid-anchor</topology>
    </subcellularLocation>
</comment>
<evidence type="ECO:0000256" key="7">
    <source>
        <dbReference type="ARBA" id="ARBA00023139"/>
    </source>
</evidence>
<evidence type="ECO:0000256" key="6">
    <source>
        <dbReference type="ARBA" id="ARBA00023136"/>
    </source>
</evidence>
<proteinExistence type="inferred from homology"/>
<evidence type="ECO:0000256" key="1">
    <source>
        <dbReference type="ARBA" id="ARBA00004193"/>
    </source>
</evidence>
<gene>
    <name evidence="12" type="ORF">HMPREF0860_1527</name>
    <name evidence="11" type="ORF">HMPREF1325_2495</name>
</gene>
<dbReference type="PATRIC" id="fig|1125725.3.peg.1670"/>
<feature type="signal peptide" evidence="9">
    <location>
        <begin position="1"/>
        <end position="22"/>
    </location>
</feature>
<comment type="caution">
    <text evidence="11">The sequence shown here is derived from an EMBL/GenBank/DDBJ whole genome shotgun (WGS) entry which is preliminary data.</text>
</comment>
<keyword evidence="4" id="KW-1003">Cell membrane</keyword>
<dbReference type="InterPro" id="IPR050957">
    <property type="entry name" value="BMP_lipoprotein"/>
</dbReference>
<keyword evidence="3" id="KW-0813">Transport</keyword>
<evidence type="ECO:0000256" key="2">
    <source>
        <dbReference type="ARBA" id="ARBA00008610"/>
    </source>
</evidence>
<feature type="domain" description="ABC transporter substrate-binding protein PnrA-like" evidence="10">
    <location>
        <begin position="28"/>
        <end position="336"/>
    </location>
</feature>
<evidence type="ECO:0000256" key="4">
    <source>
        <dbReference type="ARBA" id="ARBA00022475"/>
    </source>
</evidence>
<dbReference type="Pfam" id="PF02608">
    <property type="entry name" value="Bmp"/>
    <property type="match status" value="1"/>
</dbReference>
<feature type="chain" id="PRO_5004610387" evidence="9">
    <location>
        <begin position="23"/>
        <end position="337"/>
    </location>
</feature>
<accession>U1GUP0</accession>
<name>U1GUP0_TRESO</name>
<keyword evidence="6" id="KW-0472">Membrane</keyword>
<evidence type="ECO:0000313" key="13">
    <source>
        <dbReference type="Proteomes" id="UP000016412"/>
    </source>
</evidence>
<dbReference type="EMBL" id="AVQI01000028">
    <property type="protein sequence ID" value="ERK04087.1"/>
    <property type="molecule type" value="Genomic_DNA"/>
</dbReference>
<dbReference type="eggNOG" id="COG1744">
    <property type="taxonomic scope" value="Bacteria"/>
</dbReference>
<dbReference type="PANTHER" id="PTHR34296">
    <property type="entry name" value="TRANSCRIPTIONAL ACTIVATOR PROTEIN MED"/>
    <property type="match status" value="1"/>
</dbReference>
<dbReference type="Gene3D" id="3.40.50.2300">
    <property type="match status" value="2"/>
</dbReference>
<keyword evidence="14" id="KW-1185">Reference proteome</keyword>
<evidence type="ECO:0000259" key="10">
    <source>
        <dbReference type="Pfam" id="PF02608"/>
    </source>
</evidence>
<keyword evidence="8" id="KW-0449">Lipoprotein</keyword>
<evidence type="ECO:0000313" key="14">
    <source>
        <dbReference type="Proteomes" id="UP000016646"/>
    </source>
</evidence>
<keyword evidence="5 9" id="KW-0732">Signal</keyword>
<sequence>MKKSICAAALTAFLLTFFSCSAKKTQAHSIAVFVPGIIADSPIYAMLAEGVQHAVASYNDGKDGSAQVSVTVLEAGTNQAEWSAKLTALAAEQKYSVIISSNPSLPELVEPLTAQFPNQKFILLDAYKSGNSSVATVRYNQHEQSYITGYMAGLMTKSKKVGLIAGQEYPVMNNVILPGYKEGAEAASPGTAVDFRVVGNWYDATKGAELANAMYSSGVDVILPICGGASQGVINAAKEKGKYLAFFDNASFERAPDNIISCTPLEQSKMAENVTADYLAGKTEWGTAKTVGVADGFVRFVQDAPDHKNDAVADEMRAKMRDVVASIENGTLVLPQN</sequence>
<reference evidence="13 14" key="1">
    <citation type="submission" date="2013-08" db="EMBL/GenBank/DDBJ databases">
        <authorList>
            <person name="Durkin A.S."/>
            <person name="Haft D.R."/>
            <person name="McCorrison J."/>
            <person name="Torralba M."/>
            <person name="Gillis M."/>
            <person name="Haft D.H."/>
            <person name="Methe B."/>
            <person name="Sutton G."/>
            <person name="Nelson K.E."/>
        </authorList>
    </citation>
    <scope>NUCLEOTIDE SEQUENCE [LARGE SCALE GENOMIC DNA]</scope>
    <source>
        <strain evidence="12 14">ATCC 35536</strain>
        <strain evidence="11 13">VPI DR56BR1116</strain>
    </source>
</reference>
<dbReference type="PANTHER" id="PTHR34296:SF2">
    <property type="entry name" value="ABC TRANSPORTER GUANOSINE-BINDING PROTEIN NUPN"/>
    <property type="match status" value="1"/>
</dbReference>
<dbReference type="PROSITE" id="PS51257">
    <property type="entry name" value="PROKAR_LIPOPROTEIN"/>
    <property type="match status" value="1"/>
</dbReference>
<dbReference type="EMBL" id="AUZJ01000043">
    <property type="protein sequence ID" value="ERF60324.1"/>
    <property type="molecule type" value="Genomic_DNA"/>
</dbReference>
<evidence type="ECO:0000256" key="8">
    <source>
        <dbReference type="ARBA" id="ARBA00023288"/>
    </source>
</evidence>
<dbReference type="OrthoDB" id="356014at2"/>
<dbReference type="STRING" id="1125725.HMPREF1325_2495"/>
<dbReference type="AlphaFoldDB" id="U1GUP0"/>
<dbReference type="RefSeq" id="WP_021330723.1">
    <property type="nucleotide sequence ID" value="NZ_AUZJ01000043.1"/>
</dbReference>
<dbReference type="GO" id="GO:0005886">
    <property type="term" value="C:plasma membrane"/>
    <property type="evidence" value="ECO:0007669"/>
    <property type="project" value="UniProtKB-SubCell"/>
</dbReference>